<proteinExistence type="predicted"/>
<sequence length="130" mass="15746">MTLQRLEHAVFNHRCCNVRNTVSDRKITNSALILNLVYTDSCVCFQKFLFAISLVWIRDYNDLDDKLTRYMKLVLILGMMFLYEFLRVFFFFIFMFMGIPCFYRTMEVLEVIYEKNKKKKPHKYEFEGQG</sequence>
<reference evidence="3" key="3">
    <citation type="submission" date="2015-04" db="UniProtKB">
        <authorList>
            <consortium name="EnsemblPlants"/>
        </authorList>
    </citation>
    <scope>IDENTIFICATION</scope>
    <source>
        <strain evidence="3">cv. Jemalong A17</strain>
    </source>
</reference>
<evidence type="ECO:0000313" key="3">
    <source>
        <dbReference type="EnsemblPlants" id="AES79626"/>
    </source>
</evidence>
<evidence type="ECO:0000256" key="1">
    <source>
        <dbReference type="SAM" id="Phobius"/>
    </source>
</evidence>
<feature type="transmembrane region" description="Helical" evidence="1">
    <location>
        <begin position="32"/>
        <end position="57"/>
    </location>
</feature>
<reference evidence="2 4" key="1">
    <citation type="journal article" date="2011" name="Nature">
        <title>The Medicago genome provides insight into the evolution of rhizobial symbioses.</title>
        <authorList>
            <person name="Young N.D."/>
            <person name="Debelle F."/>
            <person name="Oldroyd G.E."/>
            <person name="Geurts R."/>
            <person name="Cannon S.B."/>
            <person name="Udvardi M.K."/>
            <person name="Benedito V.A."/>
            <person name="Mayer K.F."/>
            <person name="Gouzy J."/>
            <person name="Schoof H."/>
            <person name="Van de Peer Y."/>
            <person name="Proost S."/>
            <person name="Cook D.R."/>
            <person name="Meyers B.C."/>
            <person name="Spannagl M."/>
            <person name="Cheung F."/>
            <person name="De Mita S."/>
            <person name="Krishnakumar V."/>
            <person name="Gundlach H."/>
            <person name="Zhou S."/>
            <person name="Mudge J."/>
            <person name="Bharti A.K."/>
            <person name="Murray J.D."/>
            <person name="Naoumkina M.A."/>
            <person name="Rosen B."/>
            <person name="Silverstein K.A."/>
            <person name="Tang H."/>
            <person name="Rombauts S."/>
            <person name="Zhao P.X."/>
            <person name="Zhou P."/>
            <person name="Barbe V."/>
            <person name="Bardou P."/>
            <person name="Bechner M."/>
            <person name="Bellec A."/>
            <person name="Berger A."/>
            <person name="Berges H."/>
            <person name="Bidwell S."/>
            <person name="Bisseling T."/>
            <person name="Choisne N."/>
            <person name="Couloux A."/>
            <person name="Denny R."/>
            <person name="Deshpande S."/>
            <person name="Dai X."/>
            <person name="Doyle J.J."/>
            <person name="Dudez A.M."/>
            <person name="Farmer A.D."/>
            <person name="Fouteau S."/>
            <person name="Franken C."/>
            <person name="Gibelin C."/>
            <person name="Gish J."/>
            <person name="Goldstein S."/>
            <person name="Gonzalez A.J."/>
            <person name="Green P.J."/>
            <person name="Hallab A."/>
            <person name="Hartog M."/>
            <person name="Hua A."/>
            <person name="Humphray S.J."/>
            <person name="Jeong D.H."/>
            <person name="Jing Y."/>
            <person name="Jocker A."/>
            <person name="Kenton S.M."/>
            <person name="Kim D.J."/>
            <person name="Klee K."/>
            <person name="Lai H."/>
            <person name="Lang C."/>
            <person name="Lin S."/>
            <person name="Macmil S.L."/>
            <person name="Magdelenat G."/>
            <person name="Matthews L."/>
            <person name="McCorrison J."/>
            <person name="Monaghan E.L."/>
            <person name="Mun J.H."/>
            <person name="Najar F.Z."/>
            <person name="Nicholson C."/>
            <person name="Noirot C."/>
            <person name="O'Bleness M."/>
            <person name="Paule C.R."/>
            <person name="Poulain J."/>
            <person name="Prion F."/>
            <person name="Qin B."/>
            <person name="Qu C."/>
            <person name="Retzel E.F."/>
            <person name="Riddle C."/>
            <person name="Sallet E."/>
            <person name="Samain S."/>
            <person name="Samson N."/>
            <person name="Sanders I."/>
            <person name="Saurat O."/>
            <person name="Scarpelli C."/>
            <person name="Schiex T."/>
            <person name="Segurens B."/>
            <person name="Severin A.J."/>
            <person name="Sherrier D.J."/>
            <person name="Shi R."/>
            <person name="Sims S."/>
            <person name="Singer S.R."/>
            <person name="Sinharoy S."/>
            <person name="Sterck L."/>
            <person name="Viollet A."/>
            <person name="Wang B.B."/>
            <person name="Wang K."/>
            <person name="Wang M."/>
            <person name="Wang X."/>
            <person name="Warfsmann J."/>
            <person name="Weissenbach J."/>
            <person name="White D.D."/>
            <person name="White J.D."/>
            <person name="Wiley G.B."/>
            <person name="Wincker P."/>
            <person name="Xing Y."/>
            <person name="Yang L."/>
            <person name="Yao Z."/>
            <person name="Ying F."/>
            <person name="Zhai J."/>
            <person name="Zhou L."/>
            <person name="Zuber A."/>
            <person name="Denarie J."/>
            <person name="Dixon R.A."/>
            <person name="May G.D."/>
            <person name="Schwartz D.C."/>
            <person name="Rogers J."/>
            <person name="Quetier F."/>
            <person name="Town C.D."/>
            <person name="Roe B.A."/>
        </authorList>
    </citation>
    <scope>NUCLEOTIDE SEQUENCE [LARGE SCALE GENOMIC DNA]</scope>
    <source>
        <strain evidence="2">A17</strain>
        <strain evidence="3 4">cv. Jemalong A17</strain>
    </source>
</reference>
<accession>G7KU44</accession>
<reference evidence="2 4" key="2">
    <citation type="journal article" date="2014" name="BMC Genomics">
        <title>An improved genome release (version Mt4.0) for the model legume Medicago truncatula.</title>
        <authorList>
            <person name="Tang H."/>
            <person name="Krishnakumar V."/>
            <person name="Bidwell S."/>
            <person name="Rosen B."/>
            <person name="Chan A."/>
            <person name="Zhou S."/>
            <person name="Gentzbittel L."/>
            <person name="Childs K.L."/>
            <person name="Yandell M."/>
            <person name="Gundlach H."/>
            <person name="Mayer K.F."/>
            <person name="Schwartz D.C."/>
            <person name="Town C.D."/>
        </authorList>
    </citation>
    <scope>GENOME REANNOTATION</scope>
    <source>
        <strain evidence="3 4">cv. Jemalong A17</strain>
    </source>
</reference>
<evidence type="ECO:0000313" key="2">
    <source>
        <dbReference type="EMBL" id="AES79626.1"/>
    </source>
</evidence>
<dbReference type="Proteomes" id="UP000002051">
    <property type="component" value="Unassembled WGS sequence"/>
</dbReference>
<organism evidence="2 4">
    <name type="scientific">Medicago truncatula</name>
    <name type="common">Barrel medic</name>
    <name type="synonym">Medicago tribuloides</name>
    <dbReference type="NCBI Taxonomy" id="3880"/>
    <lineage>
        <taxon>Eukaryota</taxon>
        <taxon>Viridiplantae</taxon>
        <taxon>Streptophyta</taxon>
        <taxon>Embryophyta</taxon>
        <taxon>Tracheophyta</taxon>
        <taxon>Spermatophyta</taxon>
        <taxon>Magnoliopsida</taxon>
        <taxon>eudicotyledons</taxon>
        <taxon>Gunneridae</taxon>
        <taxon>Pentapetalae</taxon>
        <taxon>rosids</taxon>
        <taxon>fabids</taxon>
        <taxon>Fabales</taxon>
        <taxon>Fabaceae</taxon>
        <taxon>Papilionoideae</taxon>
        <taxon>50 kb inversion clade</taxon>
        <taxon>NPAAA clade</taxon>
        <taxon>Hologalegina</taxon>
        <taxon>IRL clade</taxon>
        <taxon>Trifolieae</taxon>
        <taxon>Medicago</taxon>
    </lineage>
</organism>
<dbReference type="AlphaFoldDB" id="G7KU44"/>
<dbReference type="PaxDb" id="3880-AES79626"/>
<evidence type="ECO:0000313" key="4">
    <source>
        <dbReference type="Proteomes" id="UP000002051"/>
    </source>
</evidence>
<dbReference type="EMBL" id="CM001223">
    <property type="protein sequence ID" value="AES79626.1"/>
    <property type="molecule type" value="Genomic_DNA"/>
</dbReference>
<feature type="transmembrane region" description="Helical" evidence="1">
    <location>
        <begin position="73"/>
        <end position="96"/>
    </location>
</feature>
<name>G7KU44_MEDTR</name>
<keyword evidence="1 2" id="KW-0812">Transmembrane</keyword>
<protein>
    <submittedName>
        <fullName evidence="2">Transmembrane protein, putative</fullName>
    </submittedName>
</protein>
<keyword evidence="4" id="KW-1185">Reference proteome</keyword>
<dbReference type="EnsemblPlants" id="AES79626">
    <property type="protein sequence ID" value="AES79626"/>
    <property type="gene ID" value="MTR_7g070450"/>
</dbReference>
<keyword evidence="1" id="KW-1133">Transmembrane helix</keyword>
<keyword evidence="1" id="KW-0472">Membrane</keyword>
<gene>
    <name evidence="2" type="ordered locus">MTR_7g070450</name>
</gene>
<dbReference type="HOGENOM" id="CLU_1941245_0_0_1"/>